<dbReference type="Gene3D" id="3.40.50.300">
    <property type="entry name" value="P-loop containing nucleotide triphosphate hydrolases"/>
    <property type="match status" value="1"/>
</dbReference>
<evidence type="ECO:0000313" key="4">
    <source>
        <dbReference type="Proteomes" id="UP000002431"/>
    </source>
</evidence>
<keyword evidence="3" id="KW-0418">Kinase</keyword>
<dbReference type="EMBL" id="CP000358">
    <property type="protein sequence ID" value="ABF44296.1"/>
    <property type="molecule type" value="Genomic_DNA"/>
</dbReference>
<organism evidence="3 4">
    <name type="scientific">Deinococcus geothermalis (strain DSM 11300 / CIP 105573 / AG-3a)</name>
    <dbReference type="NCBI Taxonomy" id="319795"/>
    <lineage>
        <taxon>Bacteria</taxon>
        <taxon>Thermotogati</taxon>
        <taxon>Deinococcota</taxon>
        <taxon>Deinococci</taxon>
        <taxon>Deinococcales</taxon>
        <taxon>Deinococcaceae</taxon>
        <taxon>Deinococcus</taxon>
    </lineage>
</organism>
<dbReference type="eggNOG" id="COG0572">
    <property type="taxonomic scope" value="Bacteria"/>
</dbReference>
<keyword evidence="4" id="KW-1185">Reference proteome</keyword>
<dbReference type="Proteomes" id="UP000002431">
    <property type="component" value="Plasmid pDGEO01"/>
</dbReference>
<dbReference type="AlphaFoldDB" id="Q1J2I8"/>
<evidence type="ECO:0000313" key="3">
    <source>
        <dbReference type="EMBL" id="ABF44296.1"/>
    </source>
</evidence>
<dbReference type="HOGENOM" id="CLU_067202_2_1_0"/>
<proteinExistence type="predicted"/>
<dbReference type="SUPFAM" id="SSF52540">
    <property type="entry name" value="P-loop containing nucleoside triphosphate hydrolases"/>
    <property type="match status" value="1"/>
</dbReference>
<geneLocation type="plasmid" evidence="3 4">
    <name>pDGEO01</name>
</geneLocation>
<accession>Q1J2I8</accession>
<dbReference type="InterPro" id="IPR027417">
    <property type="entry name" value="P-loop_NTPase"/>
</dbReference>
<dbReference type="PANTHER" id="PTHR10285">
    <property type="entry name" value="URIDINE KINASE"/>
    <property type="match status" value="1"/>
</dbReference>
<sequence length="229" mass="24448">MSAPAGGGEPVSPPSSRPPEPAHLQATTAELVERVRALIVPGERRILGLTGAPGAGKSTLAAALAQALGEAAAVVGMDGFHLANEELERLGRRGRKGAPDTFDAGGYVALLRRLRHANETVYAPRFDRDLEQSIGSAVPVFAGTPLVITEGNYLLLEQGAWGEVRPLLDAVWFLAPPEHVRLSRLIGRHQAHGRSRADAEAWVSRVDQENAKAIEATRPRADLIVTLMD</sequence>
<dbReference type="NCBIfam" id="NF006743">
    <property type="entry name" value="PRK09270.1-2"/>
    <property type="match status" value="1"/>
</dbReference>
<dbReference type="Pfam" id="PF00485">
    <property type="entry name" value="PRK"/>
    <property type="match status" value="1"/>
</dbReference>
<name>Q1J2I8_DEIGD</name>
<gene>
    <name evidence="3" type="ordered locus">Dgeo_2867</name>
</gene>
<feature type="compositionally biased region" description="Pro residues" evidence="1">
    <location>
        <begin position="11"/>
        <end position="21"/>
    </location>
</feature>
<keyword evidence="3" id="KW-0614">Plasmid</keyword>
<evidence type="ECO:0000256" key="1">
    <source>
        <dbReference type="SAM" id="MobiDB-lite"/>
    </source>
</evidence>
<protein>
    <submittedName>
        <fullName evidence="3">Panthothenate kinase related protein</fullName>
    </submittedName>
</protein>
<dbReference type="GO" id="GO:0016301">
    <property type="term" value="F:kinase activity"/>
    <property type="evidence" value="ECO:0007669"/>
    <property type="project" value="UniProtKB-KW"/>
</dbReference>
<keyword evidence="3" id="KW-0808">Transferase</keyword>
<evidence type="ECO:0000259" key="2">
    <source>
        <dbReference type="Pfam" id="PF00485"/>
    </source>
</evidence>
<dbReference type="InterPro" id="IPR006083">
    <property type="entry name" value="PRK/URK"/>
</dbReference>
<feature type="region of interest" description="Disordered" evidence="1">
    <location>
        <begin position="1"/>
        <end position="22"/>
    </location>
</feature>
<reference evidence="3" key="1">
    <citation type="submission" date="2006-04" db="EMBL/GenBank/DDBJ databases">
        <title>Complete sequence of plasmid1 pDGEO01 of Deinococcus geothermalis DSM 11300.</title>
        <authorList>
            <consortium name="US DOE Joint Genome Institute"/>
            <person name="Copeland A."/>
            <person name="Lucas S."/>
            <person name="Lapidus A."/>
            <person name="Barry K."/>
            <person name="Detter J.C."/>
            <person name="Glavina del Rio T."/>
            <person name="Hammon N."/>
            <person name="Israni S."/>
            <person name="Dalin E."/>
            <person name="Tice H."/>
            <person name="Pitluck S."/>
            <person name="Brettin T."/>
            <person name="Bruce D."/>
            <person name="Han C."/>
            <person name="Tapia R."/>
            <person name="Saunders E."/>
            <person name="Gilna P."/>
            <person name="Schmutz J."/>
            <person name="Larimer F."/>
            <person name="Land M."/>
            <person name="Hauser L."/>
            <person name="Kyrpides N."/>
            <person name="Kim E."/>
            <person name="Daly M.J."/>
            <person name="Fredrickson J.K."/>
            <person name="Makarova K.S."/>
            <person name="Gaidamakova E.K."/>
            <person name="Zhai M."/>
            <person name="Richardson P."/>
        </authorList>
    </citation>
    <scope>NUCLEOTIDE SEQUENCE</scope>
    <source>
        <strain evidence="3">DSM 11300</strain>
        <plasmid evidence="3">pDGEO01</plasmid>
    </source>
</reference>
<dbReference type="GO" id="GO:0005524">
    <property type="term" value="F:ATP binding"/>
    <property type="evidence" value="ECO:0007669"/>
    <property type="project" value="InterPro"/>
</dbReference>
<dbReference type="KEGG" id="dge:Dgeo_2867"/>
<feature type="domain" description="Phosphoribulokinase/uridine kinase" evidence="2">
    <location>
        <begin position="46"/>
        <end position="226"/>
    </location>
</feature>